<gene>
    <name evidence="1" type="ORF">LCGC14_1080880</name>
</gene>
<name>A0A0F9MK25_9ZZZZ</name>
<reference evidence="1" key="1">
    <citation type="journal article" date="2015" name="Nature">
        <title>Complex archaea that bridge the gap between prokaryotes and eukaryotes.</title>
        <authorList>
            <person name="Spang A."/>
            <person name="Saw J.H."/>
            <person name="Jorgensen S.L."/>
            <person name="Zaremba-Niedzwiedzka K."/>
            <person name="Martijn J."/>
            <person name="Lind A.E."/>
            <person name="van Eijk R."/>
            <person name="Schleper C."/>
            <person name="Guy L."/>
            <person name="Ettema T.J."/>
        </authorList>
    </citation>
    <scope>NUCLEOTIDE SEQUENCE</scope>
</reference>
<dbReference type="EMBL" id="LAZR01004730">
    <property type="protein sequence ID" value="KKN06079.1"/>
    <property type="molecule type" value="Genomic_DNA"/>
</dbReference>
<sequence>MNERPKKQTISFFGTVGAGANLTLVSQLITGRFKTSVIRASFAPGVERLMTLKYFISFDPSAPTTEQPKGINILQQTGQVPFITGDDEFKSLEHEVLQNERNAFLKVFAENADSFEHTIDTQITIEYLDDNDDAGPDEPKPGDS</sequence>
<organism evidence="1">
    <name type="scientific">marine sediment metagenome</name>
    <dbReference type="NCBI Taxonomy" id="412755"/>
    <lineage>
        <taxon>unclassified sequences</taxon>
        <taxon>metagenomes</taxon>
        <taxon>ecological metagenomes</taxon>
    </lineage>
</organism>
<comment type="caution">
    <text evidence="1">The sequence shown here is derived from an EMBL/GenBank/DDBJ whole genome shotgun (WGS) entry which is preliminary data.</text>
</comment>
<proteinExistence type="predicted"/>
<accession>A0A0F9MK25</accession>
<dbReference type="AlphaFoldDB" id="A0A0F9MK25"/>
<evidence type="ECO:0000313" key="1">
    <source>
        <dbReference type="EMBL" id="KKN06079.1"/>
    </source>
</evidence>
<protein>
    <submittedName>
        <fullName evidence="1">Uncharacterized protein</fullName>
    </submittedName>
</protein>